<comment type="caution">
    <text evidence="1">The sequence shown here is derived from an EMBL/GenBank/DDBJ whole genome shotgun (WGS) entry which is preliminary data.</text>
</comment>
<evidence type="ECO:0000313" key="2">
    <source>
        <dbReference type="Proteomes" id="UP000295444"/>
    </source>
</evidence>
<reference evidence="1 2" key="1">
    <citation type="submission" date="2019-03" db="EMBL/GenBank/DDBJ databases">
        <title>Genomic Encyclopedia of Type Strains, Phase IV (KMG-IV): sequencing the most valuable type-strain genomes for metagenomic binning, comparative biology and taxonomic classification.</title>
        <authorList>
            <person name="Goeker M."/>
        </authorList>
    </citation>
    <scope>NUCLEOTIDE SEQUENCE [LARGE SCALE GENOMIC DNA]</scope>
    <source>
        <strain evidence="1 2">DSM 45361</strain>
    </source>
</reference>
<accession>A0A4V3CZN6</accession>
<dbReference type="AlphaFoldDB" id="A0A4V3CZN6"/>
<dbReference type="EMBL" id="SNXZ01000002">
    <property type="protein sequence ID" value="TDQ00431.1"/>
    <property type="molecule type" value="Genomic_DNA"/>
</dbReference>
<organism evidence="1 2">
    <name type="scientific">Labedaea rhizosphaerae</name>
    <dbReference type="NCBI Taxonomy" id="598644"/>
    <lineage>
        <taxon>Bacteria</taxon>
        <taxon>Bacillati</taxon>
        <taxon>Actinomycetota</taxon>
        <taxon>Actinomycetes</taxon>
        <taxon>Pseudonocardiales</taxon>
        <taxon>Pseudonocardiaceae</taxon>
        <taxon>Labedaea</taxon>
    </lineage>
</organism>
<keyword evidence="2" id="KW-1185">Reference proteome</keyword>
<sequence length="178" mass="19985">MSDSDDVMDLITAFPVRDTDLEAWCAALVRTSQAVVDDCGGDLVTWATATDAWTRHGPSTELVNAFVALLQDAAAVGFHSNLRMDTVAEQLAAHDRLADDYLRWREESVDRRWAGAFLPDLRRRDVTWDGRDESWEAFRTELLATAGRWNVLDKAERLITDPDAHTVLANEGLLTRLE</sequence>
<protein>
    <submittedName>
        <fullName evidence="1">Uncharacterized protein</fullName>
    </submittedName>
</protein>
<dbReference type="Proteomes" id="UP000295444">
    <property type="component" value="Unassembled WGS sequence"/>
</dbReference>
<evidence type="ECO:0000313" key="1">
    <source>
        <dbReference type="EMBL" id="TDQ00431.1"/>
    </source>
</evidence>
<proteinExistence type="predicted"/>
<gene>
    <name evidence="1" type="ORF">EV186_102292</name>
</gene>
<name>A0A4V3CZN6_LABRH</name>